<dbReference type="STRING" id="210143.A0A1R3G8D1"/>
<dbReference type="InterPro" id="IPR036770">
    <property type="entry name" value="Ankyrin_rpt-contain_sf"/>
</dbReference>
<dbReference type="Pfam" id="PF13962">
    <property type="entry name" value="PGG"/>
    <property type="match status" value="1"/>
</dbReference>
<dbReference type="OrthoDB" id="995570at2759"/>
<dbReference type="EMBL" id="AWWV01014987">
    <property type="protein sequence ID" value="OMO54355.1"/>
    <property type="molecule type" value="Genomic_DNA"/>
</dbReference>
<dbReference type="PANTHER" id="PTHR24177">
    <property type="entry name" value="CASKIN"/>
    <property type="match status" value="1"/>
</dbReference>
<evidence type="ECO:0000313" key="4">
    <source>
        <dbReference type="Proteomes" id="UP000188268"/>
    </source>
</evidence>
<gene>
    <name evidence="3" type="ORF">CCACVL1_27869</name>
</gene>
<feature type="transmembrane region" description="Helical" evidence="1">
    <location>
        <begin position="620"/>
        <end position="640"/>
    </location>
</feature>
<feature type="transmembrane region" description="Helical" evidence="1">
    <location>
        <begin position="504"/>
        <end position="522"/>
    </location>
</feature>
<evidence type="ECO:0000256" key="1">
    <source>
        <dbReference type="SAM" id="Phobius"/>
    </source>
</evidence>
<proteinExistence type="predicted"/>
<dbReference type="GO" id="GO:0016020">
    <property type="term" value="C:membrane"/>
    <property type="evidence" value="ECO:0007669"/>
    <property type="project" value="TreeGrafter"/>
</dbReference>
<dbReference type="InterPro" id="IPR026961">
    <property type="entry name" value="PGG_dom"/>
</dbReference>
<reference evidence="3 4" key="1">
    <citation type="submission" date="2013-09" db="EMBL/GenBank/DDBJ databases">
        <title>Corchorus capsularis genome sequencing.</title>
        <authorList>
            <person name="Alam M."/>
            <person name="Haque M.S."/>
            <person name="Islam M.S."/>
            <person name="Emdad E.M."/>
            <person name="Islam M.M."/>
            <person name="Ahmed B."/>
            <person name="Halim A."/>
            <person name="Hossen Q.M.M."/>
            <person name="Hossain M.Z."/>
            <person name="Ahmed R."/>
            <person name="Khan M.M."/>
            <person name="Islam R."/>
            <person name="Rashid M.M."/>
            <person name="Khan S.A."/>
            <person name="Rahman M.S."/>
            <person name="Alam M."/>
        </authorList>
    </citation>
    <scope>NUCLEOTIDE SEQUENCE [LARGE SCALE GENOMIC DNA]</scope>
    <source>
        <strain evidence="4">cv. CVL-1</strain>
        <tissue evidence="3">Whole seedling</tissue>
    </source>
</reference>
<keyword evidence="1" id="KW-1133">Transmembrane helix</keyword>
<feature type="transmembrane region" description="Helical" evidence="1">
    <location>
        <begin position="582"/>
        <end position="608"/>
    </location>
</feature>
<dbReference type="PANTHER" id="PTHR24177:SF365">
    <property type="entry name" value="ANKYRIN REPEAT-CONTAINING PROTEIN NPR4-LIKE ISOFORM X1"/>
    <property type="match status" value="1"/>
</dbReference>
<keyword evidence="1" id="KW-0472">Membrane</keyword>
<feature type="domain" description="PGG" evidence="2">
    <location>
        <begin position="495"/>
        <end position="605"/>
    </location>
</feature>
<sequence length="665" mass="75551">MEMKKEEEGDSQVDLAGNAELLEAVKDKRWRDVKRLLDKQPDTIRAPITEFYETILHILVNYCKDADAIAHLKHIIDPDDDKPIVFEEAIVFEALEKTDYRGNTPLSVAASVRNAEAAKKIAKKKPDLLLKLNPRSQETPFHLAAKLRRDHTFKGMLHVAENDANIKTSLFSAPTDVGIVENLIAASHYGLTVELLNKYEKLGRNRAEERGKILRKLAQKPLAFKSGCDHVQGWDWARWIYKAGFSRIKKVNDILHPSHESQTKNNDDRLCIDIILNRDEDHQSPTPTHKDINLFDKCRQIASWMFQKLVIPQRVRDIYKTEMRNYEACQVVHLMCTDFTWTFENAQIALKEAALSAATLGIVEILEEILTVYPAAPVMFYNDENYNIFDVAVINCRYMVFDLLFIRCSTSSLEKVLNYPVLNKQQNNLLHFAGSCIPSRHINGAALQMQLEMQWFKAVETVVPPSFKEQRNSKNKTPIEVFEDEHKQLIEDAEQWMRDTASSCMVVDALIVAMVFAAIIAVPGNVDDHGIPNFRKETVFEVFVVADTAALFSSSFSLLLFVRILTSRYDEKDFLKALPNRLLLGIITLILSIAATLVASSSALIMLVDAVPGPKLLIRRSTVIPVTVLAALPVIFFIWSQSHLLIDILRATYRPPVSFKHKNDD</sequence>
<protein>
    <recommendedName>
        <fullName evidence="2">PGG domain-containing protein</fullName>
    </recommendedName>
</protein>
<dbReference type="Proteomes" id="UP000188268">
    <property type="component" value="Unassembled WGS sequence"/>
</dbReference>
<dbReference type="AlphaFoldDB" id="A0A1R3G8D1"/>
<organism evidence="3 4">
    <name type="scientific">Corchorus capsularis</name>
    <name type="common">Jute</name>
    <dbReference type="NCBI Taxonomy" id="210143"/>
    <lineage>
        <taxon>Eukaryota</taxon>
        <taxon>Viridiplantae</taxon>
        <taxon>Streptophyta</taxon>
        <taxon>Embryophyta</taxon>
        <taxon>Tracheophyta</taxon>
        <taxon>Spermatophyta</taxon>
        <taxon>Magnoliopsida</taxon>
        <taxon>eudicotyledons</taxon>
        <taxon>Gunneridae</taxon>
        <taxon>Pentapetalae</taxon>
        <taxon>rosids</taxon>
        <taxon>malvids</taxon>
        <taxon>Malvales</taxon>
        <taxon>Malvaceae</taxon>
        <taxon>Grewioideae</taxon>
        <taxon>Apeibeae</taxon>
        <taxon>Corchorus</taxon>
    </lineage>
</organism>
<name>A0A1R3G8D1_COCAP</name>
<feature type="transmembrane region" description="Helical" evidence="1">
    <location>
        <begin position="542"/>
        <end position="562"/>
    </location>
</feature>
<keyword evidence="4" id="KW-1185">Reference proteome</keyword>
<evidence type="ECO:0000259" key="2">
    <source>
        <dbReference type="Pfam" id="PF13962"/>
    </source>
</evidence>
<evidence type="ECO:0000313" key="3">
    <source>
        <dbReference type="EMBL" id="OMO54355.1"/>
    </source>
</evidence>
<comment type="caution">
    <text evidence="3">The sequence shown here is derived from an EMBL/GenBank/DDBJ whole genome shotgun (WGS) entry which is preliminary data.</text>
</comment>
<accession>A0A1R3G8D1</accession>
<dbReference type="SUPFAM" id="SSF48403">
    <property type="entry name" value="Ankyrin repeat"/>
    <property type="match status" value="1"/>
</dbReference>
<dbReference type="Gene3D" id="1.25.40.20">
    <property type="entry name" value="Ankyrin repeat-containing domain"/>
    <property type="match status" value="1"/>
</dbReference>
<dbReference type="Gramene" id="OMO54355">
    <property type="protein sequence ID" value="OMO54355"/>
    <property type="gene ID" value="CCACVL1_27869"/>
</dbReference>
<keyword evidence="1" id="KW-0812">Transmembrane</keyword>